<feature type="transmembrane region" description="Helical" evidence="1">
    <location>
        <begin position="48"/>
        <end position="65"/>
    </location>
</feature>
<feature type="transmembrane region" description="Helical" evidence="1">
    <location>
        <begin position="21"/>
        <end position="42"/>
    </location>
</feature>
<dbReference type="AlphaFoldDB" id="A0A382GIZ6"/>
<keyword evidence="1" id="KW-0472">Membrane</keyword>
<dbReference type="Pfam" id="PF01066">
    <property type="entry name" value="CDP-OH_P_transf"/>
    <property type="match status" value="1"/>
</dbReference>
<name>A0A382GIZ6_9ZZZZ</name>
<feature type="transmembrane region" description="Helical" evidence="1">
    <location>
        <begin position="72"/>
        <end position="92"/>
    </location>
</feature>
<dbReference type="InterPro" id="IPR043130">
    <property type="entry name" value="CDP-OH_PTrfase_TM_dom"/>
</dbReference>
<protein>
    <recommendedName>
        <fullName evidence="3">CDP-alcohol phosphatidyltransferase</fullName>
    </recommendedName>
</protein>
<organism evidence="2">
    <name type="scientific">marine metagenome</name>
    <dbReference type="NCBI Taxonomy" id="408172"/>
    <lineage>
        <taxon>unclassified sequences</taxon>
        <taxon>metagenomes</taxon>
        <taxon>ecological metagenomes</taxon>
    </lineage>
</organism>
<proteinExistence type="predicted"/>
<dbReference type="GO" id="GO:0008654">
    <property type="term" value="P:phospholipid biosynthetic process"/>
    <property type="evidence" value="ECO:0007669"/>
    <property type="project" value="InterPro"/>
</dbReference>
<accession>A0A382GIZ6</accession>
<dbReference type="EMBL" id="UINC01055814">
    <property type="protein sequence ID" value="SVB75130.1"/>
    <property type="molecule type" value="Genomic_DNA"/>
</dbReference>
<feature type="non-terminal residue" evidence="2">
    <location>
        <position position="185"/>
    </location>
</feature>
<evidence type="ECO:0008006" key="3">
    <source>
        <dbReference type="Google" id="ProtNLM"/>
    </source>
</evidence>
<reference evidence="2" key="1">
    <citation type="submission" date="2018-05" db="EMBL/GenBank/DDBJ databases">
        <authorList>
            <person name="Lanie J.A."/>
            <person name="Ng W.-L."/>
            <person name="Kazmierczak K.M."/>
            <person name="Andrzejewski T.M."/>
            <person name="Davidsen T.M."/>
            <person name="Wayne K.J."/>
            <person name="Tettelin H."/>
            <person name="Glass J.I."/>
            <person name="Rusch D."/>
            <person name="Podicherti R."/>
            <person name="Tsui H.-C.T."/>
            <person name="Winkler M.E."/>
        </authorList>
    </citation>
    <scope>NUCLEOTIDE SEQUENCE</scope>
</reference>
<dbReference type="GO" id="GO:0016020">
    <property type="term" value="C:membrane"/>
    <property type="evidence" value="ECO:0007669"/>
    <property type="project" value="InterPro"/>
</dbReference>
<keyword evidence="1" id="KW-0812">Transmembrane</keyword>
<gene>
    <name evidence="2" type="ORF">METZ01_LOCUS227984</name>
</gene>
<dbReference type="InterPro" id="IPR000462">
    <property type="entry name" value="CDP-OH_P_trans"/>
</dbReference>
<evidence type="ECO:0000256" key="1">
    <source>
        <dbReference type="SAM" id="Phobius"/>
    </source>
</evidence>
<keyword evidence="1" id="KW-1133">Transmembrane helix</keyword>
<evidence type="ECO:0000313" key="2">
    <source>
        <dbReference type="EMBL" id="SVB75130.1"/>
    </source>
</evidence>
<sequence length="185" mass="21277">MDMGIIKHYKEISLFRKHFDIITNNIHYPIANFLCAVISTSFITPNMVTSFAVLSELGAIWLIFVNLEENKIIIVLLLQLGWILDLMDGLLARYKNIGFYHPTNPSLKGYYWDAVSDHILRLIVLTSLGIQLAQQEQYGFYYAFSGILIHAITQIEHIIRDYILKDIDDNQSVKGNNKKVVDMVI</sequence>
<dbReference type="Gene3D" id="1.20.120.1760">
    <property type="match status" value="1"/>
</dbReference>
<dbReference type="GO" id="GO:0016780">
    <property type="term" value="F:phosphotransferase activity, for other substituted phosphate groups"/>
    <property type="evidence" value="ECO:0007669"/>
    <property type="project" value="InterPro"/>
</dbReference>